<protein>
    <submittedName>
        <fullName evidence="2">Uncharacterized protein</fullName>
    </submittedName>
</protein>
<comment type="caution">
    <text evidence="2">The sequence shown here is derived from an EMBL/GenBank/DDBJ whole genome shotgun (WGS) entry which is preliminary data.</text>
</comment>
<feature type="transmembrane region" description="Helical" evidence="1">
    <location>
        <begin position="94"/>
        <end position="123"/>
    </location>
</feature>
<organism evidence="2 3">
    <name type="scientific">Candida albicans P78048</name>
    <dbReference type="NCBI Taxonomy" id="1094989"/>
    <lineage>
        <taxon>Eukaryota</taxon>
        <taxon>Fungi</taxon>
        <taxon>Dikarya</taxon>
        <taxon>Ascomycota</taxon>
        <taxon>Saccharomycotina</taxon>
        <taxon>Pichiomycetes</taxon>
        <taxon>Debaryomycetaceae</taxon>
        <taxon>Candida/Lodderomyces clade</taxon>
        <taxon>Candida</taxon>
    </lineage>
</organism>
<name>A0AB34PXE1_CANAX</name>
<evidence type="ECO:0000256" key="1">
    <source>
        <dbReference type="SAM" id="Phobius"/>
    </source>
</evidence>
<dbReference type="AlphaFoldDB" id="A0AB34PXE1"/>
<keyword evidence="1" id="KW-1133">Transmembrane helix</keyword>
<keyword evidence="1" id="KW-0812">Transmembrane</keyword>
<evidence type="ECO:0000313" key="3">
    <source>
        <dbReference type="Proteomes" id="UP000030161"/>
    </source>
</evidence>
<feature type="transmembrane region" description="Helical" evidence="1">
    <location>
        <begin position="54"/>
        <end position="73"/>
    </location>
</feature>
<reference evidence="2 3" key="1">
    <citation type="submission" date="2013-12" db="EMBL/GenBank/DDBJ databases">
        <title>The Genome Sequence of Candida albicans P78048.</title>
        <authorList>
            <consortium name="The Broad Institute Genome Sequencing Platform"/>
            <consortium name="The Broad Institute Genome Sequencing Center for Infectious Disease"/>
            <person name="Cuomo C."/>
            <person name="Bennett R."/>
            <person name="Hirakawa M."/>
            <person name="Noverr M."/>
            <person name="Mitchell A."/>
            <person name="Young S.K."/>
            <person name="Zeng Q."/>
            <person name="Gargeya S."/>
            <person name="Fitzgerald M."/>
            <person name="Abouelleil A."/>
            <person name="Alvarado L."/>
            <person name="Berlin A.M."/>
            <person name="Chapman S.B."/>
            <person name="Dewar J."/>
            <person name="Goldberg J."/>
            <person name="Griggs A."/>
            <person name="Gujja S."/>
            <person name="Hansen M."/>
            <person name="Howarth C."/>
            <person name="Imamovic A."/>
            <person name="Larimer J."/>
            <person name="McCowan C."/>
            <person name="Murphy C."/>
            <person name="Pearson M."/>
            <person name="Priest M."/>
            <person name="Roberts A."/>
            <person name="Saif S."/>
            <person name="Shea T."/>
            <person name="Sykes S."/>
            <person name="Wortman J."/>
            <person name="Nusbaum C."/>
            <person name="Birren B."/>
        </authorList>
    </citation>
    <scope>NUCLEOTIDE SEQUENCE [LARGE SCALE GENOMIC DNA]</scope>
    <source>
        <strain evidence="2 3">P78048</strain>
    </source>
</reference>
<proteinExistence type="predicted"/>
<gene>
    <name evidence="2" type="ORF">MG3_01656</name>
</gene>
<keyword evidence="1" id="KW-0472">Membrane</keyword>
<evidence type="ECO:0000313" key="2">
    <source>
        <dbReference type="EMBL" id="KGR16061.1"/>
    </source>
</evidence>
<accession>A0AB34PXE1</accession>
<dbReference type="EMBL" id="AJIX01000010">
    <property type="protein sequence ID" value="KGR16061.1"/>
    <property type="molecule type" value="Genomic_DNA"/>
</dbReference>
<dbReference type="Proteomes" id="UP000030161">
    <property type="component" value="Unassembled WGS sequence"/>
</dbReference>
<sequence length="141" mass="16503">MTTTSTITFSIGIRFPRLIVSYDLNLVVFICLCLEKSGCTNDKTKEYKMPSYYFYYYFLLLFLFVKTSYLLLYKVDFRRLELSFCVSRLSRHKTLLLILSVRLGHMTRITPQLLLLLLLLLLLSTDSLSLTLGIDQINYTI</sequence>